<dbReference type="AlphaFoldDB" id="A0AAE0BB58"/>
<gene>
    <name evidence="1" type="ORF">CYMTET_57000</name>
</gene>
<evidence type="ECO:0000313" key="1">
    <source>
        <dbReference type="EMBL" id="KAK3232647.1"/>
    </source>
</evidence>
<sequence>MTAEEMKDWFLEGERYGTYVLGSAITGRTYVGKFWSGKRERLTKHIECVLQTQKKGEKKLYGGLRARGVHNFFMLPLGVYKSKSDCNADEKLIISRTQRSENTLNTVGVRRRNTAGDRDGQYATVQAVGYNGGSLDRALYRLSKKESLVEGHWEVDYVAGGWNFSDWTKLKLRSGGQATTEATTFTVNADEEGWGLWEEQADVHLVCLLRKDKFAFLAPQSALGFKDRSKAARFDLAQEVRGRVQMFAAEKRVLSRFEKMMRTDVTAGLLFQAAGGELLSAVAKAERTPGAAGGIAALEEYRRAVGSLGGLARGKLDRNVAVGFGVCEMVYQRWLRCERDGGNYEKVEKELATVVEEMSLRYRVAGLTPVAKLDLAGKFGNLYLMLKHKDHTLWEKRRPVVPGFAAPDRLLQNRVGRCLCFLLTEMTGHFNVATTQEIGKALADFNAELRPDDCVMAAGFDVKEMYVRLTHSQALRAVEFVVSKAMQTEGTLLVNTRGRKGVRWFEPGTPMKVAVRVSREQILAGVQFILGNGFLNVAGTLVRQTCEIGIGGKASPGLAQCVCVFGEMQWTSSLWDDGRLRDGETLVGVRLMDDCALLVRGKHLTLRRMRRIFWGYLHECYPQGMTVEQTSDGLAWTFCGMELTVTARGASTRMSTKNVAAGVSGGTGEAILQFFPLVAYSSACPLAQKRAATVNVLYRIDAHCTEDRHRETAVMDLARELSWQGYPEGWLFDALERMVSRVPFGFWNGLVRRLARGDVRL</sequence>
<name>A0AAE0BB58_9CHLO</name>
<comment type="caution">
    <text evidence="1">The sequence shown here is derived from an EMBL/GenBank/DDBJ whole genome shotgun (WGS) entry which is preliminary data.</text>
</comment>
<dbReference type="Proteomes" id="UP001190700">
    <property type="component" value="Unassembled WGS sequence"/>
</dbReference>
<protein>
    <submittedName>
        <fullName evidence="1">Uncharacterized protein</fullName>
    </submittedName>
</protein>
<organism evidence="1 2">
    <name type="scientific">Cymbomonas tetramitiformis</name>
    <dbReference type="NCBI Taxonomy" id="36881"/>
    <lineage>
        <taxon>Eukaryota</taxon>
        <taxon>Viridiplantae</taxon>
        <taxon>Chlorophyta</taxon>
        <taxon>Pyramimonadophyceae</taxon>
        <taxon>Pyramimonadales</taxon>
        <taxon>Pyramimonadaceae</taxon>
        <taxon>Cymbomonas</taxon>
    </lineage>
</organism>
<dbReference type="EMBL" id="LGRX02035933">
    <property type="protein sequence ID" value="KAK3232647.1"/>
    <property type="molecule type" value="Genomic_DNA"/>
</dbReference>
<evidence type="ECO:0000313" key="2">
    <source>
        <dbReference type="Proteomes" id="UP001190700"/>
    </source>
</evidence>
<keyword evidence="2" id="KW-1185">Reference proteome</keyword>
<accession>A0AAE0BB58</accession>
<reference evidence="1 2" key="1">
    <citation type="journal article" date="2015" name="Genome Biol. Evol.">
        <title>Comparative Genomics of a Bacterivorous Green Alga Reveals Evolutionary Causalities and Consequences of Phago-Mixotrophic Mode of Nutrition.</title>
        <authorList>
            <person name="Burns J.A."/>
            <person name="Paasch A."/>
            <person name="Narechania A."/>
            <person name="Kim E."/>
        </authorList>
    </citation>
    <scope>NUCLEOTIDE SEQUENCE [LARGE SCALE GENOMIC DNA]</scope>
    <source>
        <strain evidence="1 2">PLY_AMNH</strain>
    </source>
</reference>
<proteinExistence type="predicted"/>